<organism evidence="1 2">
    <name type="scientific">Shinella sedimenti</name>
    <dbReference type="NCBI Taxonomy" id="2919913"/>
    <lineage>
        <taxon>Bacteria</taxon>
        <taxon>Pseudomonadati</taxon>
        <taxon>Pseudomonadota</taxon>
        <taxon>Alphaproteobacteria</taxon>
        <taxon>Hyphomicrobiales</taxon>
        <taxon>Rhizobiaceae</taxon>
        <taxon>Shinella</taxon>
    </lineage>
</organism>
<gene>
    <name evidence="1" type="ORF">MKI86_06025</name>
</gene>
<proteinExistence type="predicted"/>
<evidence type="ECO:0000313" key="2">
    <source>
        <dbReference type="Proteomes" id="UP001201844"/>
    </source>
</evidence>
<sequence length="71" mass="8185">MTLILEHRQARRATGARLGHTFAHLVRDLPGRIVSAWERSRLERELESMPYDLRKDIGFRSAPKTAAQSTR</sequence>
<dbReference type="Proteomes" id="UP001201844">
    <property type="component" value="Unassembled WGS sequence"/>
</dbReference>
<protein>
    <recommendedName>
        <fullName evidence="3">DUF1127 domain-containing protein</fullName>
    </recommendedName>
</protein>
<evidence type="ECO:0000313" key="1">
    <source>
        <dbReference type="EMBL" id="MCJ8148686.1"/>
    </source>
</evidence>
<comment type="caution">
    <text evidence="1">The sequence shown here is derived from an EMBL/GenBank/DDBJ whole genome shotgun (WGS) entry which is preliminary data.</text>
</comment>
<evidence type="ECO:0008006" key="3">
    <source>
        <dbReference type="Google" id="ProtNLM"/>
    </source>
</evidence>
<accession>A0ABT0CJ93</accession>
<name>A0ABT0CJ93_9HYPH</name>
<dbReference type="EMBL" id="JAKVIN010000002">
    <property type="protein sequence ID" value="MCJ8148686.1"/>
    <property type="molecule type" value="Genomic_DNA"/>
</dbReference>
<dbReference type="RefSeq" id="WP_241598647.1">
    <property type="nucleotide sequence ID" value="NZ_JAKVIN010000002.1"/>
</dbReference>
<reference evidence="1 2" key="1">
    <citation type="submission" date="2022-02" db="EMBL/GenBank/DDBJ databases">
        <title>Shinella B3.7 sp. nov., isolated from Sediment (Zhairuo Island).</title>
        <authorList>
            <person name="Chen G."/>
        </authorList>
    </citation>
    <scope>NUCLEOTIDE SEQUENCE [LARGE SCALE GENOMIC DNA]</scope>
    <source>
        <strain evidence="1 2">B3.7</strain>
    </source>
</reference>
<keyword evidence="2" id="KW-1185">Reference proteome</keyword>